<sequence>MITKEMTSAVSNIMVLSVLKSGMSYGYQLLRKIKQDSNELFDWTEGMLYPVLHRLEKQKYIESIWGTSEAGRRRKYYQITSSGQDYLAELLDGWYSISEVLIGLED</sequence>
<gene>
    <name evidence="2" type="ORF">H8B19_07615</name>
</gene>
<dbReference type="PANTHER" id="PTHR33169:SF14">
    <property type="entry name" value="TRANSCRIPTIONAL REGULATOR RV3488"/>
    <property type="match status" value="1"/>
</dbReference>
<dbReference type="InterPro" id="IPR052509">
    <property type="entry name" value="Metal_resp_DNA-bind_regulator"/>
</dbReference>
<dbReference type="InterPro" id="IPR005149">
    <property type="entry name" value="Tscrpt_reg_PadR_N"/>
</dbReference>
<dbReference type="PANTHER" id="PTHR33169">
    <property type="entry name" value="PADR-FAMILY TRANSCRIPTIONAL REGULATOR"/>
    <property type="match status" value="1"/>
</dbReference>
<dbReference type="Proteomes" id="UP000601768">
    <property type="component" value="Unassembled WGS sequence"/>
</dbReference>
<protein>
    <submittedName>
        <fullName evidence="2">Helix-turn-helix transcriptional regulator</fullName>
    </submittedName>
</protein>
<dbReference type="Gene3D" id="1.10.10.10">
    <property type="entry name" value="Winged helix-like DNA-binding domain superfamily/Winged helix DNA-binding domain"/>
    <property type="match status" value="1"/>
</dbReference>
<organism evidence="2 3">
    <name type="scientific">Neptunicella marina</name>
    <dbReference type="NCBI Taxonomy" id="2125989"/>
    <lineage>
        <taxon>Bacteria</taxon>
        <taxon>Pseudomonadati</taxon>
        <taxon>Pseudomonadota</taxon>
        <taxon>Gammaproteobacteria</taxon>
        <taxon>Alteromonadales</taxon>
        <taxon>Alteromonadaceae</taxon>
        <taxon>Neptunicella</taxon>
    </lineage>
</organism>
<evidence type="ECO:0000313" key="2">
    <source>
        <dbReference type="EMBL" id="MBC3765739.1"/>
    </source>
</evidence>
<dbReference type="InterPro" id="IPR036388">
    <property type="entry name" value="WH-like_DNA-bd_sf"/>
</dbReference>
<dbReference type="SUPFAM" id="SSF46785">
    <property type="entry name" value="Winged helix' DNA-binding domain"/>
    <property type="match status" value="1"/>
</dbReference>
<dbReference type="AlphaFoldDB" id="A0A8J6IST1"/>
<evidence type="ECO:0000259" key="1">
    <source>
        <dbReference type="Pfam" id="PF03551"/>
    </source>
</evidence>
<reference evidence="2" key="2">
    <citation type="submission" date="2020-08" db="EMBL/GenBank/DDBJ databases">
        <authorList>
            <person name="Lai Q."/>
        </authorList>
    </citation>
    <scope>NUCLEOTIDE SEQUENCE</scope>
    <source>
        <strain evidence="2">S27-2</strain>
    </source>
</reference>
<feature type="domain" description="Transcription regulator PadR N-terminal" evidence="1">
    <location>
        <begin position="15"/>
        <end position="89"/>
    </location>
</feature>
<name>A0A8J6IST1_9ALTE</name>
<dbReference type="InterPro" id="IPR036390">
    <property type="entry name" value="WH_DNA-bd_sf"/>
</dbReference>
<reference evidence="2" key="1">
    <citation type="journal article" date="2018" name="Int. J. Syst. Evol. Microbiol.">
        <title>Neptunicella marina gen. nov., sp. nov., isolated from surface seawater.</title>
        <authorList>
            <person name="Liu X."/>
            <person name="Lai Q."/>
            <person name="Du Y."/>
            <person name="Zhang X."/>
            <person name="Liu Z."/>
            <person name="Sun F."/>
            <person name="Shao Z."/>
        </authorList>
    </citation>
    <scope>NUCLEOTIDE SEQUENCE</scope>
    <source>
        <strain evidence="2">S27-2</strain>
    </source>
</reference>
<proteinExistence type="predicted"/>
<evidence type="ECO:0000313" key="3">
    <source>
        <dbReference type="Proteomes" id="UP000601768"/>
    </source>
</evidence>
<comment type="caution">
    <text evidence="2">The sequence shown here is derived from an EMBL/GenBank/DDBJ whole genome shotgun (WGS) entry which is preliminary data.</text>
</comment>
<accession>A0A8J6IST1</accession>
<dbReference type="EMBL" id="JACNEP010000005">
    <property type="protein sequence ID" value="MBC3765739.1"/>
    <property type="molecule type" value="Genomic_DNA"/>
</dbReference>
<dbReference type="Pfam" id="PF03551">
    <property type="entry name" value="PadR"/>
    <property type="match status" value="1"/>
</dbReference>
<keyword evidence="3" id="KW-1185">Reference proteome</keyword>
<dbReference type="RefSeq" id="WP_186506214.1">
    <property type="nucleotide sequence ID" value="NZ_JACNEP010000005.1"/>
</dbReference>